<dbReference type="GO" id="GO:1990077">
    <property type="term" value="C:primosome complex"/>
    <property type="evidence" value="ECO:0007669"/>
    <property type="project" value="UniProtKB-KW"/>
</dbReference>
<evidence type="ECO:0000256" key="10">
    <source>
        <dbReference type="ARBA" id="ARBA00022842"/>
    </source>
</evidence>
<evidence type="ECO:0000256" key="1">
    <source>
        <dbReference type="ARBA" id="ARBA00001947"/>
    </source>
</evidence>
<dbReference type="Pfam" id="PF13362">
    <property type="entry name" value="Toprim_3"/>
    <property type="match status" value="1"/>
</dbReference>
<keyword evidence="2" id="KW-0240">DNA-directed RNA polymerase</keyword>
<dbReference type="InterPro" id="IPR002694">
    <property type="entry name" value="Znf_CHC2"/>
</dbReference>
<gene>
    <name evidence="14" type="primary">dnaG</name>
    <name evidence="14" type="ORF">P24_17232</name>
</gene>
<comment type="caution">
    <text evidence="14">The sequence shown here is derived from an EMBL/GenBank/DDBJ whole genome shotgun (WGS) entry which is preliminary data.</text>
</comment>
<evidence type="ECO:0000256" key="11">
    <source>
        <dbReference type="ARBA" id="ARBA00023125"/>
    </source>
</evidence>
<dbReference type="GO" id="GO:0008270">
    <property type="term" value="F:zinc ion binding"/>
    <property type="evidence" value="ECO:0007669"/>
    <property type="project" value="UniProtKB-KW"/>
</dbReference>
<dbReference type="GO" id="GO:0005737">
    <property type="term" value="C:cytoplasm"/>
    <property type="evidence" value="ECO:0007669"/>
    <property type="project" value="TreeGrafter"/>
</dbReference>
<evidence type="ECO:0000313" key="15">
    <source>
        <dbReference type="Proteomes" id="UP000006746"/>
    </source>
</evidence>
<dbReference type="GO" id="GO:0003677">
    <property type="term" value="F:DNA binding"/>
    <property type="evidence" value="ECO:0007669"/>
    <property type="project" value="UniProtKB-KW"/>
</dbReference>
<dbReference type="eggNOG" id="COG4643">
    <property type="taxonomic scope" value="Bacteria"/>
</dbReference>
<dbReference type="InterPro" id="IPR006171">
    <property type="entry name" value="TOPRIM_dom"/>
</dbReference>
<dbReference type="InterPro" id="IPR050219">
    <property type="entry name" value="DnaG_primase"/>
</dbReference>
<dbReference type="Pfam" id="PF23639">
    <property type="entry name" value="DUF7146"/>
    <property type="match status" value="1"/>
</dbReference>
<dbReference type="Gene3D" id="3.90.580.10">
    <property type="entry name" value="Zinc finger, CHC2-type domain"/>
    <property type="match status" value="1"/>
</dbReference>
<dbReference type="EMBL" id="AMRL01000034">
    <property type="protein sequence ID" value="EKE68706.1"/>
    <property type="molecule type" value="Genomic_DNA"/>
</dbReference>
<sequence length="389" mass="42098">MSRVPEHILQAIRDRLPLSGIIGRHVRLKRTGADHTGLCPFHNERSPSFTVNDGKGFYHCFGCGAHGDIFRWLAENEGLDFRAAVARAGDLAGVDTRQWTQPASGHLTDAVSKPENAAARRLRAAGTTKVMGGPEAAAWAAARRAREEEQRQSLAKRIAYALELWRGAQRIGGTPGEVYFRGRGITCDLPVSLRFHPAVPHPMLRWRPLPAVVAAVQKPDAQLLGVWRIYLAPDGKGGWRKAGVHEGLPPKEGAKLGLGDVRGGAVRLCRAYSGLAVAEGIETALAVMSDTPGQGCWAALSWGGMAGIVLPEIVTRPLIIMDHDSARFEASKSRPFGIWRRPGIEGGLRLAYRCIAQRRHPRLWLSAHEGNDFLDDLVASGSAGRGVAA</sequence>
<dbReference type="SMART" id="SM00400">
    <property type="entry name" value="ZnF_CHCC"/>
    <property type="match status" value="1"/>
</dbReference>
<keyword evidence="12" id="KW-0804">Transcription</keyword>
<dbReference type="AlphaFoldDB" id="K2IFE6"/>
<keyword evidence="5 14" id="KW-0548">Nucleotidyltransferase</keyword>
<keyword evidence="4 14" id="KW-0808">Transferase</keyword>
<dbReference type="PANTHER" id="PTHR30313:SF2">
    <property type="entry name" value="DNA PRIMASE"/>
    <property type="match status" value="1"/>
</dbReference>
<organism evidence="14 15">
    <name type="scientific">Oceanibaculum indicum P24</name>
    <dbReference type="NCBI Taxonomy" id="1207063"/>
    <lineage>
        <taxon>Bacteria</taxon>
        <taxon>Pseudomonadati</taxon>
        <taxon>Pseudomonadota</taxon>
        <taxon>Alphaproteobacteria</taxon>
        <taxon>Rhodospirillales</taxon>
        <taxon>Oceanibaculaceae</taxon>
        <taxon>Oceanibaculum</taxon>
    </lineage>
</organism>
<dbReference type="STRING" id="1207063.P24_17232"/>
<dbReference type="eggNOG" id="COG0358">
    <property type="taxonomic scope" value="Bacteria"/>
</dbReference>
<evidence type="ECO:0000256" key="4">
    <source>
        <dbReference type="ARBA" id="ARBA00022679"/>
    </source>
</evidence>
<keyword evidence="8" id="KW-0863">Zinc-finger</keyword>
<dbReference type="GO" id="GO:0006269">
    <property type="term" value="P:DNA replication, synthesis of primer"/>
    <property type="evidence" value="ECO:0007669"/>
    <property type="project" value="UniProtKB-KW"/>
</dbReference>
<dbReference type="InterPro" id="IPR036977">
    <property type="entry name" value="DNA_primase_Znf_CHC2"/>
</dbReference>
<keyword evidence="9" id="KW-0862">Zinc</keyword>
<evidence type="ECO:0000256" key="3">
    <source>
        <dbReference type="ARBA" id="ARBA00022515"/>
    </source>
</evidence>
<keyword evidence="7" id="KW-0479">Metal-binding</keyword>
<accession>K2IFE6</accession>
<evidence type="ECO:0000256" key="9">
    <source>
        <dbReference type="ARBA" id="ARBA00022833"/>
    </source>
</evidence>
<keyword evidence="3" id="KW-0639">Primosome</keyword>
<dbReference type="Proteomes" id="UP000006746">
    <property type="component" value="Unassembled WGS sequence"/>
</dbReference>
<evidence type="ECO:0000256" key="2">
    <source>
        <dbReference type="ARBA" id="ARBA00022478"/>
    </source>
</evidence>
<keyword evidence="11" id="KW-0238">DNA-binding</keyword>
<evidence type="ECO:0000256" key="5">
    <source>
        <dbReference type="ARBA" id="ARBA00022695"/>
    </source>
</evidence>
<dbReference type="SUPFAM" id="SSF57783">
    <property type="entry name" value="Zinc beta-ribbon"/>
    <property type="match status" value="1"/>
</dbReference>
<keyword evidence="6" id="KW-0235">DNA replication</keyword>
<evidence type="ECO:0000313" key="14">
    <source>
        <dbReference type="EMBL" id="EKE68706.1"/>
    </source>
</evidence>
<protein>
    <submittedName>
        <fullName evidence="14">DNA primase</fullName>
        <ecNumber evidence="14">2.7.7.-</ecNumber>
    </submittedName>
</protein>
<reference evidence="14 15" key="1">
    <citation type="journal article" date="2012" name="J. Bacteriol.">
        <title>Genome Sequence of Oceanibaculum indicum Type Strain P24.</title>
        <authorList>
            <person name="Lai Q."/>
            <person name="Shao Z."/>
        </authorList>
    </citation>
    <scope>NUCLEOTIDE SEQUENCE [LARGE SCALE GENOMIC DNA]</scope>
    <source>
        <strain evidence="14 15">P24</strain>
    </source>
</reference>
<dbReference type="PANTHER" id="PTHR30313">
    <property type="entry name" value="DNA PRIMASE"/>
    <property type="match status" value="1"/>
</dbReference>
<dbReference type="EC" id="2.7.7.-" evidence="14"/>
<dbReference type="GO" id="GO:0003899">
    <property type="term" value="F:DNA-directed RNA polymerase activity"/>
    <property type="evidence" value="ECO:0007669"/>
    <property type="project" value="InterPro"/>
</dbReference>
<dbReference type="InterPro" id="IPR055570">
    <property type="entry name" value="DUF7146"/>
</dbReference>
<dbReference type="Pfam" id="PF01807">
    <property type="entry name" value="Zn_ribbon_DnaG"/>
    <property type="match status" value="1"/>
</dbReference>
<evidence type="ECO:0000256" key="8">
    <source>
        <dbReference type="ARBA" id="ARBA00022771"/>
    </source>
</evidence>
<evidence type="ECO:0000256" key="12">
    <source>
        <dbReference type="ARBA" id="ARBA00023163"/>
    </source>
</evidence>
<proteinExistence type="predicted"/>
<comment type="cofactor">
    <cofactor evidence="1">
        <name>Zn(2+)</name>
        <dbReference type="ChEBI" id="CHEBI:29105"/>
    </cofactor>
</comment>
<keyword evidence="15" id="KW-1185">Reference proteome</keyword>
<evidence type="ECO:0000256" key="7">
    <source>
        <dbReference type="ARBA" id="ARBA00022723"/>
    </source>
</evidence>
<keyword evidence="10" id="KW-0460">Magnesium</keyword>
<evidence type="ECO:0000256" key="6">
    <source>
        <dbReference type="ARBA" id="ARBA00022705"/>
    </source>
</evidence>
<dbReference type="RefSeq" id="WP_008946048.1">
    <property type="nucleotide sequence ID" value="NZ_AMRL01000034.1"/>
</dbReference>
<feature type="domain" description="Zinc finger CHC2-type" evidence="13">
    <location>
        <begin position="35"/>
        <end position="89"/>
    </location>
</feature>
<dbReference type="GO" id="GO:0000428">
    <property type="term" value="C:DNA-directed RNA polymerase complex"/>
    <property type="evidence" value="ECO:0007669"/>
    <property type="project" value="UniProtKB-KW"/>
</dbReference>
<name>K2IFE6_9PROT</name>
<dbReference type="PATRIC" id="fig|1207063.3.peg.3469"/>
<evidence type="ECO:0000259" key="13">
    <source>
        <dbReference type="SMART" id="SM00400"/>
    </source>
</evidence>
<dbReference type="FunFam" id="3.90.580.10:FF:000001">
    <property type="entry name" value="DNA primase"/>
    <property type="match status" value="1"/>
</dbReference>